<evidence type="ECO:0000313" key="2">
    <source>
        <dbReference type="Proteomes" id="UP001589774"/>
    </source>
</evidence>
<dbReference type="RefSeq" id="WP_130856405.1">
    <property type="nucleotide sequence ID" value="NZ_JBHLWO010000001.1"/>
</dbReference>
<name>A0ABV6HHL9_9SPHI</name>
<dbReference type="Gene3D" id="2.120.10.30">
    <property type="entry name" value="TolB, C-terminal domain"/>
    <property type="match status" value="1"/>
</dbReference>
<comment type="caution">
    <text evidence="1">The sequence shown here is derived from an EMBL/GenBank/DDBJ whole genome shotgun (WGS) entry which is preliminary data.</text>
</comment>
<keyword evidence="2" id="KW-1185">Reference proteome</keyword>
<reference evidence="1 2" key="1">
    <citation type="submission" date="2024-09" db="EMBL/GenBank/DDBJ databases">
        <authorList>
            <person name="Sun Q."/>
            <person name="Mori K."/>
        </authorList>
    </citation>
    <scope>NUCLEOTIDE SEQUENCE [LARGE SCALE GENOMIC DNA]</scope>
    <source>
        <strain evidence="1 2">CCM 7765</strain>
    </source>
</reference>
<dbReference type="PROSITE" id="PS51257">
    <property type="entry name" value="PROKAR_LIPOPROTEIN"/>
    <property type="match status" value="1"/>
</dbReference>
<evidence type="ECO:0000313" key="1">
    <source>
        <dbReference type="EMBL" id="MFC0318393.1"/>
    </source>
</evidence>
<dbReference type="InterPro" id="IPR045383">
    <property type="entry name" value="DUF6528"/>
</dbReference>
<dbReference type="InterPro" id="IPR011042">
    <property type="entry name" value="6-blade_b-propeller_TolB-like"/>
</dbReference>
<dbReference type="SUPFAM" id="SSF101898">
    <property type="entry name" value="NHL repeat"/>
    <property type="match status" value="1"/>
</dbReference>
<dbReference type="Proteomes" id="UP001589774">
    <property type="component" value="Unassembled WGS sequence"/>
</dbReference>
<proteinExistence type="predicted"/>
<accession>A0ABV6HHL9</accession>
<dbReference type="Pfam" id="PF20138">
    <property type="entry name" value="DUF6528"/>
    <property type="match status" value="1"/>
</dbReference>
<sequence length="348" mass="38644">MKRLLIFCMVFIFACCKEDKQAFLQKSTTMSAQAKGVTEAVTDDWIWAGNQATNKIEIYDPGVEDWNSSTALKWSWKPEAAKGYSQYALDNWGLPTDFKVRTVNVWGGNHLVASCSNGLVTIASYPGGIKKWAYNLGFNPHGVELLPNGNIAVAATDKDSVLLFASSVGTDNLAHAAIRLNKAHAVLYDPVEHILWATGNDFVMAMQVGGTDAAPTLTEIPERRGRLNTTSSANPYGHDLSRDLNDPNILWVSTNGGVYRFDKTTKAFTDAPNLLNKTFVKGISRQQSGLFVLTRPDSEKTTELPDPVTSPTWCTRYVDIYSSDGYFQYYRTKNGAKFYKAKIFRTPY</sequence>
<protein>
    <submittedName>
        <fullName evidence="1">DUF6528 family protein</fullName>
    </submittedName>
</protein>
<dbReference type="EMBL" id="JBHLWO010000001">
    <property type="protein sequence ID" value="MFC0318393.1"/>
    <property type="molecule type" value="Genomic_DNA"/>
</dbReference>
<gene>
    <name evidence="1" type="ORF">ACFFI0_08730</name>
</gene>
<organism evidence="1 2">
    <name type="scientific">Olivibacter oleidegradans</name>
    <dbReference type="NCBI Taxonomy" id="760123"/>
    <lineage>
        <taxon>Bacteria</taxon>
        <taxon>Pseudomonadati</taxon>
        <taxon>Bacteroidota</taxon>
        <taxon>Sphingobacteriia</taxon>
        <taxon>Sphingobacteriales</taxon>
        <taxon>Sphingobacteriaceae</taxon>
        <taxon>Olivibacter</taxon>
    </lineage>
</organism>